<evidence type="ECO:0000256" key="3">
    <source>
        <dbReference type="ARBA" id="ARBA00023163"/>
    </source>
</evidence>
<dbReference type="InterPro" id="IPR047057">
    <property type="entry name" value="MerR_fam"/>
</dbReference>
<dbReference type="PROSITE" id="PS50937">
    <property type="entry name" value="HTH_MERR_2"/>
    <property type="match status" value="1"/>
</dbReference>
<dbReference type="PRINTS" id="PR00040">
    <property type="entry name" value="HTHMERR"/>
</dbReference>
<dbReference type="Gene3D" id="1.10.1660.10">
    <property type="match status" value="1"/>
</dbReference>
<dbReference type="Pfam" id="PF00376">
    <property type="entry name" value="MerR"/>
    <property type="match status" value="1"/>
</dbReference>
<dbReference type="Proteomes" id="UP001418637">
    <property type="component" value="Unassembled WGS sequence"/>
</dbReference>
<keyword evidence="3" id="KW-0804">Transcription</keyword>
<dbReference type="PANTHER" id="PTHR30204:SF92">
    <property type="entry name" value="HTH-TYPE TRANSCRIPTIONAL REGULATOR ZNTR"/>
    <property type="match status" value="1"/>
</dbReference>
<accession>A0ABV0BIH0</accession>
<dbReference type="RefSeq" id="WP_346336045.1">
    <property type="nucleotide sequence ID" value="NZ_JBBYXI010000001.1"/>
</dbReference>
<dbReference type="InterPro" id="IPR009061">
    <property type="entry name" value="DNA-bd_dom_put_sf"/>
</dbReference>
<keyword evidence="6" id="KW-1185">Reference proteome</keyword>
<protein>
    <submittedName>
        <fullName evidence="5">Helix-turn-helix domain-containing protein</fullName>
    </submittedName>
</protein>
<feature type="domain" description="HTH merR-type" evidence="4">
    <location>
        <begin position="1"/>
        <end position="72"/>
    </location>
</feature>
<dbReference type="Pfam" id="PF09278">
    <property type="entry name" value="MerR-DNA-bind"/>
    <property type="match status" value="1"/>
</dbReference>
<evidence type="ECO:0000313" key="5">
    <source>
        <dbReference type="EMBL" id="MEN3930071.1"/>
    </source>
</evidence>
<keyword evidence="1" id="KW-0805">Transcription regulation</keyword>
<dbReference type="InterPro" id="IPR015358">
    <property type="entry name" value="Tscrpt_reg_MerR_DNA-bd"/>
</dbReference>
<dbReference type="InterPro" id="IPR000551">
    <property type="entry name" value="MerR-type_HTH_dom"/>
</dbReference>
<name>A0ABV0BIH0_9HYPH</name>
<evidence type="ECO:0000259" key="4">
    <source>
        <dbReference type="PROSITE" id="PS50937"/>
    </source>
</evidence>
<comment type="caution">
    <text evidence="5">The sequence shown here is derived from an EMBL/GenBank/DDBJ whole genome shotgun (WGS) entry which is preliminary data.</text>
</comment>
<evidence type="ECO:0000256" key="1">
    <source>
        <dbReference type="ARBA" id="ARBA00023015"/>
    </source>
</evidence>
<reference evidence="5 6" key="1">
    <citation type="submission" date="2024-04" db="EMBL/GenBank/DDBJ databases">
        <title>A novel species isolated from cricket.</title>
        <authorList>
            <person name="Wang H.-C."/>
        </authorList>
    </citation>
    <scope>NUCLEOTIDE SEQUENCE [LARGE SCALE GENOMIC DNA]</scope>
    <source>
        <strain evidence="5 6">WL0021</strain>
    </source>
</reference>
<organism evidence="5 6">
    <name type="scientific">Hohaiivirga grylli</name>
    <dbReference type="NCBI Taxonomy" id="3133970"/>
    <lineage>
        <taxon>Bacteria</taxon>
        <taxon>Pseudomonadati</taxon>
        <taxon>Pseudomonadota</taxon>
        <taxon>Alphaproteobacteria</taxon>
        <taxon>Hyphomicrobiales</taxon>
        <taxon>Methylobacteriaceae</taxon>
        <taxon>Hohaiivirga</taxon>
    </lineage>
</organism>
<dbReference type="PANTHER" id="PTHR30204">
    <property type="entry name" value="REDOX-CYCLING DRUG-SENSING TRANSCRIPTIONAL ACTIVATOR SOXR"/>
    <property type="match status" value="1"/>
</dbReference>
<proteinExistence type="predicted"/>
<keyword evidence="2" id="KW-0238">DNA-binding</keyword>
<dbReference type="EMBL" id="JBBYXI010000001">
    <property type="protein sequence ID" value="MEN3930071.1"/>
    <property type="molecule type" value="Genomic_DNA"/>
</dbReference>
<dbReference type="CDD" id="cd04785">
    <property type="entry name" value="HTH_CadR-PbrR-like"/>
    <property type="match status" value="1"/>
</dbReference>
<evidence type="ECO:0000256" key="2">
    <source>
        <dbReference type="ARBA" id="ARBA00023125"/>
    </source>
</evidence>
<dbReference type="SMART" id="SM00422">
    <property type="entry name" value="HTH_MERR"/>
    <property type="match status" value="1"/>
</dbReference>
<evidence type="ECO:0000313" key="6">
    <source>
        <dbReference type="Proteomes" id="UP001418637"/>
    </source>
</evidence>
<gene>
    <name evidence="5" type="ORF">WJT86_03225</name>
</gene>
<dbReference type="SUPFAM" id="SSF46955">
    <property type="entry name" value="Putative DNA-binding domain"/>
    <property type="match status" value="1"/>
</dbReference>
<sequence length="140" mass="15883">MMFFSIGDLAHKTGVKVPTIRFYENIGLLAEPMRTEGGQRRYSADDVARLSFIRHARQLGFEVEDVRELLVLSADPDRPCAEVDGIVYRHLDDVKQKIEKLSALQKELERMVCGSRHGSIGECRVIQVLADHDMCESDVH</sequence>
<dbReference type="PROSITE" id="PS00552">
    <property type="entry name" value="HTH_MERR_1"/>
    <property type="match status" value="1"/>
</dbReference>